<dbReference type="SUPFAM" id="SSF48452">
    <property type="entry name" value="TPR-like"/>
    <property type="match status" value="1"/>
</dbReference>
<name>A0A8H7M469_9AGAM</name>
<gene>
    <name evidence="8" type="ORF">RHS01_05852</name>
</gene>
<dbReference type="Pfam" id="PF00580">
    <property type="entry name" value="UvrD-helicase"/>
    <property type="match status" value="1"/>
</dbReference>
<evidence type="ECO:0000259" key="7">
    <source>
        <dbReference type="PROSITE" id="PS51198"/>
    </source>
</evidence>
<dbReference type="InterPro" id="IPR011990">
    <property type="entry name" value="TPR-like_helical_dom_sf"/>
</dbReference>
<reference evidence="8" key="1">
    <citation type="submission" date="2020-09" db="EMBL/GenBank/DDBJ databases">
        <title>Comparative genome analyses of four rice-infecting Rhizoctonia solani isolates reveal extensive enrichment of homogalacturonan modification genes.</title>
        <authorList>
            <person name="Lee D.-Y."/>
            <person name="Jeon J."/>
            <person name="Kim K.-T."/>
            <person name="Cheong K."/>
            <person name="Song H."/>
            <person name="Choi G."/>
            <person name="Ko J."/>
            <person name="Opiyo S.O."/>
            <person name="Zuo S."/>
            <person name="Madhav S."/>
            <person name="Lee Y.-H."/>
            <person name="Wang G.-L."/>
        </authorList>
    </citation>
    <scope>NUCLEOTIDE SEQUENCE</scope>
    <source>
        <strain evidence="8">AG1-IA B2</strain>
    </source>
</reference>
<dbReference type="Gene3D" id="3.40.50.300">
    <property type="entry name" value="P-loop containing nucleotide triphosphate hydrolases"/>
    <property type="match status" value="2"/>
</dbReference>
<evidence type="ECO:0000313" key="9">
    <source>
        <dbReference type="Proteomes" id="UP000614334"/>
    </source>
</evidence>
<evidence type="ECO:0000256" key="1">
    <source>
        <dbReference type="ARBA" id="ARBA00022741"/>
    </source>
</evidence>
<dbReference type="PANTHER" id="PTHR21529">
    <property type="entry name" value="MAMMARY TURMOR VIRUS RECEPTOR HOMOLOG 1, 2 MTVR1, 2"/>
    <property type="match status" value="1"/>
</dbReference>
<dbReference type="GO" id="GO:0005524">
    <property type="term" value="F:ATP binding"/>
    <property type="evidence" value="ECO:0007669"/>
    <property type="project" value="UniProtKB-UniRule"/>
</dbReference>
<evidence type="ECO:0000256" key="5">
    <source>
        <dbReference type="PROSITE-ProRule" id="PRU00560"/>
    </source>
</evidence>
<evidence type="ECO:0000313" key="8">
    <source>
        <dbReference type="EMBL" id="KAF8754628.1"/>
    </source>
</evidence>
<feature type="compositionally biased region" description="Basic residues" evidence="6">
    <location>
        <begin position="1"/>
        <end position="11"/>
    </location>
</feature>
<protein>
    <recommendedName>
        <fullName evidence="7">UvrD-like helicase ATP-binding domain-containing protein</fullName>
    </recommendedName>
</protein>
<keyword evidence="4 5" id="KW-0067">ATP-binding</keyword>
<feature type="compositionally biased region" description="Basic and acidic residues" evidence="6">
    <location>
        <begin position="14"/>
        <end position="24"/>
    </location>
</feature>
<feature type="region of interest" description="Disordered" evidence="6">
    <location>
        <begin position="567"/>
        <end position="588"/>
    </location>
</feature>
<dbReference type="PANTHER" id="PTHR21529:SF4">
    <property type="entry name" value="TPR AND ANKYRIN REPEAT-CONTAINING PROTEIN 1"/>
    <property type="match status" value="1"/>
</dbReference>
<dbReference type="SUPFAM" id="SSF52540">
    <property type="entry name" value="P-loop containing nucleoside triphosphate hydrolases"/>
    <property type="match status" value="1"/>
</dbReference>
<dbReference type="EMBL" id="JACYCF010000010">
    <property type="protein sequence ID" value="KAF8754628.1"/>
    <property type="molecule type" value="Genomic_DNA"/>
</dbReference>
<feature type="region of interest" description="Disordered" evidence="6">
    <location>
        <begin position="436"/>
        <end position="456"/>
    </location>
</feature>
<dbReference type="InterPro" id="IPR014016">
    <property type="entry name" value="UvrD-like_ATP-bd"/>
</dbReference>
<dbReference type="Proteomes" id="UP000614334">
    <property type="component" value="Unassembled WGS sequence"/>
</dbReference>
<sequence length="1335" mass="150172">MTRPSRLKSGLHSKSPEISRKHLPSDSPTPSNPEEWIIFAQKKLWTTGKVVDVIQALADIEPDLLEFLMSDEEVRGAVRTSLLALPTIPYVHQSLPPNLSLVDRAVDEACRQVMPYLTLLSALGQIQFAVAIEHEEAFPTKKSQKRRKASNAMRVRQNTSAVDPRLFTAVGLEHPTTIEELQKIEVQVMQRLQVLLEVLLGAFESAELGAYSETLFFGNPFQQINEQSMVAIVADESTEGSDPLPVTNPGVFPHIRPLAAAKYFDEGSALGAWSIIISGRAVNDLRQMRKGDSHVFGMVEKKITELSQGFFSESNQKRLVGLDTEVPIYEAKVSRDIRIVYQIDLDTDVDAKIDKQSQLNPDDYQLRHQLIHPSPLVIRIYGVYTHAQLDNRLWALVSHYHIGRRGKEYRRRCLHRETPRAPGQNVTLPAYFPYEDTEVPGDSSPPPPTASVESEMSDKDLLNLHSLIALEKFIPMSRSLIDAILNDSDSNHVFQVSPKEKEIIYHDSACFVLGRSGTGKTTSIVFKMIGIEKLFEQMGEMAKPRQVFVTQSRVLAQRVQEYYQSLVSGPSDTSNKSSKSDEDEEHVLADLDDEDVSAFGLPAKYSMLEDRHFPLFVTFDQPIGGRFWPAVQAPDPDKGPCRCEKRFALSEVADVKIDLDQDDEAAQDNDNKPASPTVETTERMLEAKQAAVTFEVFVAAYWPHFDYQLKKGLDPALVYSEFLGIIEGSEAALSSKYGALSRDEYVNLSHKKSSFASQRGHVYDLYEAYRKRKRQLRGYDSAERTHALVVATSQKVPGFKFDCLYIDEAQDNLLIDMKLLHNLSNNPHGIFVAGDTAQTISAGSSFRFEDLKAFMWRLEEKDDAVRCGKRKAIHPALFHLAVNYRSHGGIVDCASSITQLISELFPYSIDKLKKETGITDGPKPVFFSGWERGVVRFEQFLREKLILVRNEAARNALREQVGEIGLILTLYESKGLEFDDVLLYNFFEDSVPNESTWRVILQGLHVANIGPVPRARNHCWIWDVSEKAEPMKLFWRKQGLIKECGPNDPMPQLSVSSTDADWAKSGRLLFNKRLYPQAIFCFEKANLLVERDIAAAYESRKQARLLQAAKSVDRATRRAAFAKTASEFLGCAILSKGRQQTSCYLRAAECYLQAEDWKAAAEAFYSANDFDMAARNFRRAGCFDEAVHIVKKHRNCVQNSVAEGIVEVAKLEYFRTNKLEKASGLFDEVEEQLEYMEDYGFTGALIQILELRGEYDQAAAVAFAERNVTEGVRLLSQSGNPVSVRKAIERALHGLWMMIPFGVAADKRSNPEISLLIDQISGSATLNDEESREAT</sequence>
<keyword evidence="1 5" id="KW-0547">Nucleotide-binding</keyword>
<dbReference type="InterPro" id="IPR027417">
    <property type="entry name" value="P-loop_NTPase"/>
</dbReference>
<dbReference type="PROSITE" id="PS51198">
    <property type="entry name" value="UVRD_HELICASE_ATP_BIND"/>
    <property type="match status" value="1"/>
</dbReference>
<keyword evidence="3 5" id="KW-0347">Helicase</keyword>
<dbReference type="InterPro" id="IPR039904">
    <property type="entry name" value="TRANK1"/>
</dbReference>
<evidence type="ECO:0000256" key="2">
    <source>
        <dbReference type="ARBA" id="ARBA00022801"/>
    </source>
</evidence>
<dbReference type="GO" id="GO:0016787">
    <property type="term" value="F:hydrolase activity"/>
    <property type="evidence" value="ECO:0007669"/>
    <property type="project" value="UniProtKB-UniRule"/>
</dbReference>
<comment type="caution">
    <text evidence="8">The sequence shown here is derived from an EMBL/GenBank/DDBJ whole genome shotgun (WGS) entry which is preliminary data.</text>
</comment>
<evidence type="ECO:0000256" key="4">
    <source>
        <dbReference type="ARBA" id="ARBA00022840"/>
    </source>
</evidence>
<dbReference type="GO" id="GO:0004386">
    <property type="term" value="F:helicase activity"/>
    <property type="evidence" value="ECO:0007669"/>
    <property type="project" value="UniProtKB-UniRule"/>
</dbReference>
<organism evidence="8 9">
    <name type="scientific">Rhizoctonia solani</name>
    <dbReference type="NCBI Taxonomy" id="456999"/>
    <lineage>
        <taxon>Eukaryota</taxon>
        <taxon>Fungi</taxon>
        <taxon>Dikarya</taxon>
        <taxon>Basidiomycota</taxon>
        <taxon>Agaricomycotina</taxon>
        <taxon>Agaricomycetes</taxon>
        <taxon>Cantharellales</taxon>
        <taxon>Ceratobasidiaceae</taxon>
        <taxon>Rhizoctonia</taxon>
    </lineage>
</organism>
<feature type="binding site" evidence="5">
    <location>
        <begin position="514"/>
        <end position="521"/>
    </location>
    <ligand>
        <name>ATP</name>
        <dbReference type="ChEBI" id="CHEBI:30616"/>
    </ligand>
</feature>
<keyword evidence="2 5" id="KW-0378">Hydrolase</keyword>
<evidence type="ECO:0000256" key="3">
    <source>
        <dbReference type="ARBA" id="ARBA00022806"/>
    </source>
</evidence>
<feature type="domain" description="UvrD-like helicase ATP-binding" evidence="7">
    <location>
        <begin position="493"/>
        <end position="887"/>
    </location>
</feature>
<proteinExistence type="predicted"/>
<accession>A0A8H7M469</accession>
<feature type="region of interest" description="Disordered" evidence="6">
    <location>
        <begin position="1"/>
        <end position="31"/>
    </location>
</feature>
<evidence type="ECO:0000256" key="6">
    <source>
        <dbReference type="SAM" id="MobiDB-lite"/>
    </source>
</evidence>